<evidence type="ECO:0000313" key="4">
    <source>
        <dbReference type="Proteomes" id="UP000005723"/>
    </source>
</evidence>
<evidence type="ECO:0000256" key="1">
    <source>
        <dbReference type="SAM" id="MobiDB-lite"/>
    </source>
</evidence>
<dbReference type="InterPro" id="IPR052194">
    <property type="entry name" value="MESH1"/>
</dbReference>
<dbReference type="RefSeq" id="WP_004957229.1">
    <property type="nucleotide sequence ID" value="NZ_GG753567.1"/>
</dbReference>
<dbReference type="InterPro" id="IPR003607">
    <property type="entry name" value="HD/PDEase_dom"/>
</dbReference>
<keyword evidence="4" id="KW-1185">Reference proteome</keyword>
<dbReference type="HOGENOM" id="CLU_101390_0_0_6"/>
<feature type="region of interest" description="Disordered" evidence="1">
    <location>
        <begin position="93"/>
        <end position="114"/>
    </location>
</feature>
<evidence type="ECO:0000259" key="2">
    <source>
        <dbReference type="SMART" id="SM00471"/>
    </source>
</evidence>
<dbReference type="Gene3D" id="1.10.3210.10">
    <property type="entry name" value="Hypothetical protein af1432"/>
    <property type="match status" value="1"/>
</dbReference>
<comment type="caution">
    <text evidence="3">The sequence shown here is derived from an EMBL/GenBank/DDBJ whole genome shotgun (WGS) entry which is preliminary data.</text>
</comment>
<dbReference type="EMBL" id="ADBY01000025">
    <property type="protein sequence ID" value="EFE96885.1"/>
    <property type="molecule type" value="Genomic_DNA"/>
</dbReference>
<dbReference type="Pfam" id="PF13328">
    <property type="entry name" value="HD_4"/>
    <property type="match status" value="1"/>
</dbReference>
<dbReference type="SUPFAM" id="SSF109604">
    <property type="entry name" value="HD-domain/PDEase-like"/>
    <property type="match status" value="1"/>
</dbReference>
<dbReference type="STRING" id="667129.HMPREF0758_1479"/>
<organism evidence="3 4">
    <name type="scientific">Serratia odorifera DSM 4582</name>
    <dbReference type="NCBI Taxonomy" id="667129"/>
    <lineage>
        <taxon>Bacteria</taxon>
        <taxon>Pseudomonadati</taxon>
        <taxon>Pseudomonadota</taxon>
        <taxon>Gammaproteobacteria</taxon>
        <taxon>Enterobacterales</taxon>
        <taxon>Yersiniaceae</taxon>
        <taxon>Serratia</taxon>
    </lineage>
</organism>
<dbReference type="AlphaFoldDB" id="D4DZX9"/>
<dbReference type="PANTHER" id="PTHR46246">
    <property type="entry name" value="GUANOSINE-3',5'-BIS(DIPHOSPHATE) 3'-PYROPHOSPHOHYDROLASE MESH1"/>
    <property type="match status" value="1"/>
</dbReference>
<sequence length="202" mass="22935">MSSTLVERARRYATKAHAAIDQRRKYTNAPYIVHPQAVVEIVRSVPHTDEMLAAAWLHDTVEDTPTTLADIESHFGQPVAELVGMLTNVSEAGSGNRFERKNRDRRHSAKASPPAKTIKLADLIDNTRSLLTYDSHFARTYLIEKQRLLDVLTEGDATLWRQASHIVEHGLAMLRLPPHNVPDSWFEHARQRYLDSEHAERG</sequence>
<protein>
    <recommendedName>
        <fullName evidence="2">HD/PDEase domain-containing protein</fullName>
    </recommendedName>
</protein>
<dbReference type="OrthoDB" id="9802385at2"/>
<dbReference type="PANTHER" id="PTHR46246:SF1">
    <property type="entry name" value="GUANOSINE-3',5'-BIS(DIPHOSPHATE) 3'-PYROPHOSPHOHYDROLASE MESH1"/>
    <property type="match status" value="1"/>
</dbReference>
<gene>
    <name evidence="3" type="ORF">HMPREF0758_1479</name>
</gene>
<reference evidence="3 4" key="1">
    <citation type="submission" date="2010-01" db="EMBL/GenBank/DDBJ databases">
        <authorList>
            <person name="Muzny D."/>
            <person name="Qin X."/>
            <person name="Deng J."/>
            <person name="Jiang H."/>
            <person name="Liu Y."/>
            <person name="Qu J."/>
            <person name="Song X.-Z."/>
            <person name="Zhang L."/>
            <person name="Thornton R."/>
            <person name="Coyle M."/>
            <person name="Francisco L."/>
            <person name="Jackson L."/>
            <person name="Javaid M."/>
            <person name="Korchina V."/>
            <person name="Kovar C."/>
            <person name="Mata R."/>
            <person name="Mathew T."/>
            <person name="Ngo R."/>
            <person name="Nguyen L."/>
            <person name="Nguyen N."/>
            <person name="Okwuonu G."/>
            <person name="Ongeri F."/>
            <person name="Pham C."/>
            <person name="Simmons D."/>
            <person name="Wilczek-Boney K."/>
            <person name="Hale W."/>
            <person name="Jakkamsetti A."/>
            <person name="Pham P."/>
            <person name="Ruth R."/>
            <person name="San Lucas F."/>
            <person name="Warren J."/>
            <person name="Zhang J."/>
            <person name="Zhao Z."/>
            <person name="Zhou C."/>
            <person name="Zhu D."/>
            <person name="Lee S."/>
            <person name="Bess C."/>
            <person name="Blankenburg K."/>
            <person name="Forbes L."/>
            <person name="Fu Q."/>
            <person name="Gubbala S."/>
            <person name="Hirani K."/>
            <person name="Jayaseelan J.C."/>
            <person name="Lara F."/>
            <person name="Munidasa M."/>
            <person name="Palculict T."/>
            <person name="Patil S."/>
            <person name="Pu L.-L."/>
            <person name="Saada N."/>
            <person name="Tang L."/>
            <person name="Weissenberger G."/>
            <person name="Zhu Y."/>
            <person name="Hemphill L."/>
            <person name="Shang Y."/>
            <person name="Youmans B."/>
            <person name="Ayvaz T."/>
            <person name="Ross M."/>
            <person name="Santibanez J."/>
            <person name="Aqrawi P."/>
            <person name="Gross S."/>
            <person name="Joshi V."/>
            <person name="Fowler G."/>
            <person name="Nazareth L."/>
            <person name="Reid J."/>
            <person name="Worley K."/>
            <person name="Petrosino J."/>
            <person name="Highlander S."/>
            <person name="Gibbs R."/>
        </authorList>
    </citation>
    <scope>NUCLEOTIDE SEQUENCE [LARGE SCALE GENOMIC DNA]</scope>
    <source>
        <strain evidence="3 4">DSM 4582</strain>
    </source>
</reference>
<accession>D4DZX9</accession>
<dbReference type="Proteomes" id="UP000005723">
    <property type="component" value="Unassembled WGS sequence"/>
</dbReference>
<dbReference type="GO" id="GO:0008893">
    <property type="term" value="F:guanosine-3',5'-bis(diphosphate) 3'-diphosphatase activity"/>
    <property type="evidence" value="ECO:0007669"/>
    <property type="project" value="TreeGrafter"/>
</dbReference>
<name>D4DZX9_SEROD</name>
<evidence type="ECO:0000313" key="3">
    <source>
        <dbReference type="EMBL" id="EFE96885.1"/>
    </source>
</evidence>
<feature type="domain" description="HD/PDEase" evidence="2">
    <location>
        <begin position="27"/>
        <end position="136"/>
    </location>
</feature>
<dbReference type="SMART" id="SM00471">
    <property type="entry name" value="HDc"/>
    <property type="match status" value="1"/>
</dbReference>
<proteinExistence type="predicted"/>